<accession>A0ABS4EUE2</accession>
<dbReference type="RefSeq" id="WP_209856045.1">
    <property type="nucleotide sequence ID" value="NZ_JAGGJV010000011.1"/>
</dbReference>
<name>A0ABS4EUE2_9HYPH</name>
<protein>
    <submittedName>
        <fullName evidence="1">Uncharacterized protein</fullName>
    </submittedName>
</protein>
<dbReference type="Proteomes" id="UP000823786">
    <property type="component" value="Unassembled WGS sequence"/>
</dbReference>
<comment type="caution">
    <text evidence="1">The sequence shown here is derived from an EMBL/GenBank/DDBJ whole genome shotgun (WGS) entry which is preliminary data.</text>
</comment>
<gene>
    <name evidence="1" type="ORF">J2Z75_005103</name>
</gene>
<proteinExistence type="predicted"/>
<dbReference type="EMBL" id="JAGGJV010000011">
    <property type="protein sequence ID" value="MBP1861574.1"/>
    <property type="molecule type" value="Genomic_DNA"/>
</dbReference>
<reference evidence="1 2" key="1">
    <citation type="submission" date="2021-03" db="EMBL/GenBank/DDBJ databases">
        <title>Genomic Encyclopedia of Type Strains, Phase IV (KMG-IV): sequencing the most valuable type-strain genomes for metagenomic binning, comparative biology and taxonomic classification.</title>
        <authorList>
            <person name="Goeker M."/>
        </authorList>
    </citation>
    <scope>NUCLEOTIDE SEQUENCE [LARGE SCALE GENOMIC DNA]</scope>
    <source>
        <strain evidence="1 2">DSM 26427</strain>
    </source>
</reference>
<sequence>MEFLHDISGYVASIVSSPEFNEALKINFIKYFWLVILWPFRWVLLNPIVFAVKYLFSEQFGDIRRISGEYYLYHLPIMPELTQRKNLTAKIRLSKMKIKVHLRSISVSQHECIGTDTVGYKGDITFKKEFVYIAAVGVMDRYTGNVKYLTLYRTYFPHSSKGVASKVYASMTRNVRRLKTDPAVPSPNPVNLGMCGAMTGISNANNIYQLKVILSRYPLSYPEAERLLQELTSDGTTVPVMKSIRRELEAMPQLTLDTVKHDFESPFG</sequence>
<keyword evidence="2" id="KW-1185">Reference proteome</keyword>
<evidence type="ECO:0000313" key="1">
    <source>
        <dbReference type="EMBL" id="MBP1861574.1"/>
    </source>
</evidence>
<organism evidence="1 2">
    <name type="scientific">Rhizobium herbae</name>
    <dbReference type="NCBI Taxonomy" id="508661"/>
    <lineage>
        <taxon>Bacteria</taxon>
        <taxon>Pseudomonadati</taxon>
        <taxon>Pseudomonadota</taxon>
        <taxon>Alphaproteobacteria</taxon>
        <taxon>Hyphomicrobiales</taxon>
        <taxon>Rhizobiaceae</taxon>
        <taxon>Rhizobium/Agrobacterium group</taxon>
        <taxon>Rhizobium</taxon>
    </lineage>
</organism>
<evidence type="ECO:0000313" key="2">
    <source>
        <dbReference type="Proteomes" id="UP000823786"/>
    </source>
</evidence>